<organism evidence="1 2">
    <name type="scientific">Aspergillus sclerotialis</name>
    <dbReference type="NCBI Taxonomy" id="2070753"/>
    <lineage>
        <taxon>Eukaryota</taxon>
        <taxon>Fungi</taxon>
        <taxon>Dikarya</taxon>
        <taxon>Ascomycota</taxon>
        <taxon>Pezizomycotina</taxon>
        <taxon>Eurotiomycetes</taxon>
        <taxon>Eurotiomycetidae</taxon>
        <taxon>Eurotiales</taxon>
        <taxon>Aspergillaceae</taxon>
        <taxon>Aspergillus</taxon>
        <taxon>Aspergillus subgen. Polypaecilum</taxon>
    </lineage>
</organism>
<gene>
    <name evidence="1" type="ORF">PHISCL_02752</name>
</gene>
<proteinExistence type="predicted"/>
<dbReference type="AlphaFoldDB" id="A0A3A2ZQC3"/>
<evidence type="ECO:0000313" key="1">
    <source>
        <dbReference type="EMBL" id="RJE24920.1"/>
    </source>
</evidence>
<dbReference type="EMBL" id="MVGC01000064">
    <property type="protein sequence ID" value="RJE24920.1"/>
    <property type="molecule type" value="Genomic_DNA"/>
</dbReference>
<accession>A0A3A2ZQC3</accession>
<name>A0A3A2ZQC3_9EURO</name>
<comment type="caution">
    <text evidence="1">The sequence shown here is derived from an EMBL/GenBank/DDBJ whole genome shotgun (WGS) entry which is preliminary data.</text>
</comment>
<protein>
    <submittedName>
        <fullName evidence="1">Uncharacterized protein</fullName>
    </submittedName>
</protein>
<dbReference type="Proteomes" id="UP000266188">
    <property type="component" value="Unassembled WGS sequence"/>
</dbReference>
<sequence>MPLQYDPELAKIVEPFLRNMGGFPRPKLHDVEGRRAMLANMFPQTTAPPSIPDDIE</sequence>
<keyword evidence="2" id="KW-1185">Reference proteome</keyword>
<reference evidence="2" key="1">
    <citation type="submission" date="2017-02" db="EMBL/GenBank/DDBJ databases">
        <authorList>
            <person name="Tafer H."/>
            <person name="Lopandic K."/>
        </authorList>
    </citation>
    <scope>NUCLEOTIDE SEQUENCE [LARGE SCALE GENOMIC DNA]</scope>
    <source>
        <strain evidence="2">CBS 366.77</strain>
    </source>
</reference>
<evidence type="ECO:0000313" key="2">
    <source>
        <dbReference type="Proteomes" id="UP000266188"/>
    </source>
</evidence>